<evidence type="ECO:0000256" key="1">
    <source>
        <dbReference type="ARBA" id="ARBA00022801"/>
    </source>
</evidence>
<feature type="active site" description="Proton acceptor" evidence="4">
    <location>
        <position position="670"/>
    </location>
</feature>
<keyword evidence="1 4" id="KW-0378">Hydrolase</keyword>
<feature type="short sequence motif" description="DGA/G" evidence="4">
    <location>
        <begin position="670"/>
        <end position="672"/>
    </location>
</feature>
<dbReference type="SUPFAM" id="SSF52151">
    <property type="entry name" value="FabD/lysophospholipase-like"/>
    <property type="match status" value="1"/>
</dbReference>
<feature type="compositionally biased region" description="Polar residues" evidence="5">
    <location>
        <begin position="255"/>
        <end position="267"/>
    </location>
</feature>
<keyword evidence="8" id="KW-1185">Reference proteome</keyword>
<evidence type="ECO:0000256" key="2">
    <source>
        <dbReference type="ARBA" id="ARBA00022963"/>
    </source>
</evidence>
<dbReference type="PANTHER" id="PTHR24185">
    <property type="entry name" value="CALCIUM-INDEPENDENT PHOSPHOLIPASE A2-GAMMA"/>
    <property type="match status" value="1"/>
</dbReference>
<feature type="domain" description="PNPLA" evidence="6">
    <location>
        <begin position="461"/>
        <end position="683"/>
    </location>
</feature>
<dbReference type="GO" id="GO:0004620">
    <property type="term" value="F:phospholipase activity"/>
    <property type="evidence" value="ECO:0007669"/>
    <property type="project" value="TreeGrafter"/>
</dbReference>
<feature type="active site" description="Nucleophile" evidence="4">
    <location>
        <position position="499"/>
    </location>
</feature>
<evidence type="ECO:0000256" key="4">
    <source>
        <dbReference type="PROSITE-ProRule" id="PRU01161"/>
    </source>
</evidence>
<evidence type="ECO:0000313" key="8">
    <source>
        <dbReference type="Proteomes" id="UP000006671"/>
    </source>
</evidence>
<dbReference type="OrthoDB" id="630895at2759"/>
<feature type="short sequence motif" description="GXSXG" evidence="4">
    <location>
        <begin position="497"/>
        <end position="501"/>
    </location>
</feature>
<sequence>MIDPSASPFVPVSPLVAANAFSPRSIPVTSNAFQELDNQGISPVSPRLLRSGSVVALDKKTPSLQSPLKKKAHRRVKSFNLTHAAGVFGSEFDIKCVKVELIMMDIDTYMTKFEPIRIMADRWIRDLDFIKFGVKIFNRIYVWLEDSLVHQFSTDKIDLSDCPTIEFNLSEQPLSKVLDTTCQIINEYNTKQKYSYYNYHSFSFARRVIEKLSGKKLKSKNVLPKTLVKYYREYRDIEKKKKEKEEKEEKEHAKVSNSAPSPATPNEQGKEGDEFDDATPTCKENLPFTPEDYLDLLIEEERNRDTNFIYYVPKRLILKKYRKFHQKQEIKNHTYLLNLINSLLEQCPKFKEEYKFDYLILKTLDRKFWLEKYLQEKYDPVKQKCKFFHKEGTKIHFAEPIYLRDLLKERIHRRRKLFNVKIEDEQVGLEESPIWKNDNDNIITNFSKHREEKKGKTVKVLSMDGGGMKGLILIEILKVIEERVGKKICEIFDIVAGTSTGGIVALLINGGVPMKLAKEYYIDIGKNIFDLKTTHNKSLVKTMKVLRGRSWYDGYHLEMTSMNLTQDVDLNTLHKKKPFTFLVSTMDKSSNPKMNLDEPTAFVFRTYSDPYDYTEESESSSLTSSSKKQPSFYRGTSTGAGITAMDVIRATSAAPMYFKPRVIGDSEFIDGAVVANNPIQLSMYEAKQIFPNHDKFVFVSLGTGALSGKNSEEDGDEEVNLNLSPQGTNTKPRKKSIMKAFKGISQTLNTLLSVVNLQLSSDRIHKMATAQLEFFKEGKSLCEYFRLNVPGLGDKGLDEVDDELFALFEKDTVAYMENHPDLDRLCQLLKME</sequence>
<dbReference type="PROSITE" id="PS51635">
    <property type="entry name" value="PNPLA"/>
    <property type="match status" value="1"/>
</dbReference>
<dbReference type="Pfam" id="PF01734">
    <property type="entry name" value="Patatin"/>
    <property type="match status" value="1"/>
</dbReference>
<dbReference type="KEGG" id="ngr:NAEGRDRAFT_81084"/>
<dbReference type="GO" id="GO:0016020">
    <property type="term" value="C:membrane"/>
    <property type="evidence" value="ECO:0007669"/>
    <property type="project" value="TreeGrafter"/>
</dbReference>
<keyword evidence="2 4" id="KW-0442">Lipid degradation</keyword>
<dbReference type="STRING" id="5762.D2VSL8"/>
<dbReference type="Gene3D" id="3.40.1090.10">
    <property type="entry name" value="Cytosolic phospholipase A2 catalytic domain"/>
    <property type="match status" value="1"/>
</dbReference>
<dbReference type="Proteomes" id="UP000006671">
    <property type="component" value="Unassembled WGS sequence"/>
</dbReference>
<feature type="short sequence motif" description="GXGXXG" evidence="4">
    <location>
        <begin position="465"/>
        <end position="470"/>
    </location>
</feature>
<dbReference type="InParanoid" id="D2VSL8"/>
<proteinExistence type="predicted"/>
<dbReference type="AlphaFoldDB" id="D2VSL8"/>
<dbReference type="InterPro" id="IPR016035">
    <property type="entry name" value="Acyl_Trfase/lysoPLipase"/>
</dbReference>
<dbReference type="VEuPathDB" id="AmoebaDB:NAEGRDRAFT_81084"/>
<evidence type="ECO:0000259" key="6">
    <source>
        <dbReference type="PROSITE" id="PS51635"/>
    </source>
</evidence>
<protein>
    <submittedName>
        <fullName evidence="7">Patatin domain-containing protein</fullName>
    </submittedName>
</protein>
<dbReference type="RefSeq" id="XP_002672956.1">
    <property type="nucleotide sequence ID" value="XM_002672910.1"/>
</dbReference>
<accession>D2VSL8</accession>
<reference evidence="7 8" key="1">
    <citation type="journal article" date="2010" name="Cell">
        <title>The genome of Naegleria gruberi illuminates early eukaryotic versatility.</title>
        <authorList>
            <person name="Fritz-Laylin L.K."/>
            <person name="Prochnik S.E."/>
            <person name="Ginger M.L."/>
            <person name="Dacks J.B."/>
            <person name="Carpenter M.L."/>
            <person name="Field M.C."/>
            <person name="Kuo A."/>
            <person name="Paredez A."/>
            <person name="Chapman J."/>
            <person name="Pham J."/>
            <person name="Shu S."/>
            <person name="Neupane R."/>
            <person name="Cipriano M."/>
            <person name="Mancuso J."/>
            <person name="Tu H."/>
            <person name="Salamov A."/>
            <person name="Lindquist E."/>
            <person name="Shapiro H."/>
            <person name="Lucas S."/>
            <person name="Grigoriev I.V."/>
            <person name="Cande W.Z."/>
            <person name="Fulton C."/>
            <person name="Rokhsar D.S."/>
            <person name="Dawson S.C."/>
        </authorList>
    </citation>
    <scope>NUCLEOTIDE SEQUENCE [LARGE SCALE GENOMIC DNA]</scope>
    <source>
        <strain evidence="7 8">NEG-M</strain>
    </source>
</reference>
<feature type="compositionally biased region" description="Basic and acidic residues" evidence="5">
    <location>
        <begin position="240"/>
        <end position="254"/>
    </location>
</feature>
<keyword evidence="3 4" id="KW-0443">Lipid metabolism</keyword>
<evidence type="ECO:0000256" key="3">
    <source>
        <dbReference type="ARBA" id="ARBA00023098"/>
    </source>
</evidence>
<dbReference type="eggNOG" id="KOG4231">
    <property type="taxonomic scope" value="Eukaryota"/>
</dbReference>
<name>D2VSL8_NAEGR</name>
<dbReference type="EMBL" id="GG738894">
    <property type="protein sequence ID" value="EFC40212.1"/>
    <property type="molecule type" value="Genomic_DNA"/>
</dbReference>
<organism evidence="8">
    <name type="scientific">Naegleria gruberi</name>
    <name type="common">Amoeba</name>
    <dbReference type="NCBI Taxonomy" id="5762"/>
    <lineage>
        <taxon>Eukaryota</taxon>
        <taxon>Discoba</taxon>
        <taxon>Heterolobosea</taxon>
        <taxon>Tetramitia</taxon>
        <taxon>Eutetramitia</taxon>
        <taxon>Vahlkampfiidae</taxon>
        <taxon>Naegleria</taxon>
    </lineage>
</organism>
<dbReference type="InterPro" id="IPR002641">
    <property type="entry name" value="PNPLA_dom"/>
</dbReference>
<dbReference type="GeneID" id="8854593"/>
<gene>
    <name evidence="7" type="ORF">NAEGRDRAFT_81084</name>
</gene>
<dbReference type="GO" id="GO:0006631">
    <property type="term" value="P:fatty acid metabolic process"/>
    <property type="evidence" value="ECO:0007669"/>
    <property type="project" value="TreeGrafter"/>
</dbReference>
<evidence type="ECO:0000313" key="7">
    <source>
        <dbReference type="EMBL" id="EFC40212.1"/>
    </source>
</evidence>
<feature type="region of interest" description="Disordered" evidence="5">
    <location>
        <begin position="240"/>
        <end position="277"/>
    </location>
</feature>
<dbReference type="PANTHER" id="PTHR24185:SF1">
    <property type="entry name" value="CALCIUM-INDEPENDENT PHOSPHOLIPASE A2-GAMMA"/>
    <property type="match status" value="1"/>
</dbReference>
<dbReference type="GO" id="GO:0016042">
    <property type="term" value="P:lipid catabolic process"/>
    <property type="evidence" value="ECO:0007669"/>
    <property type="project" value="UniProtKB-UniRule"/>
</dbReference>
<feature type="region of interest" description="Disordered" evidence="5">
    <location>
        <begin position="708"/>
        <end position="732"/>
    </location>
</feature>
<evidence type="ECO:0000256" key="5">
    <source>
        <dbReference type="SAM" id="MobiDB-lite"/>
    </source>
</evidence>
<feature type="compositionally biased region" description="Polar residues" evidence="5">
    <location>
        <begin position="721"/>
        <end position="730"/>
    </location>
</feature>